<organism evidence="2 3">
    <name type="scientific">Nostoc spongiaeforme FACHB-130</name>
    <dbReference type="NCBI Taxonomy" id="1357510"/>
    <lineage>
        <taxon>Bacteria</taxon>
        <taxon>Bacillati</taxon>
        <taxon>Cyanobacteriota</taxon>
        <taxon>Cyanophyceae</taxon>
        <taxon>Nostocales</taxon>
        <taxon>Nostocaceae</taxon>
        <taxon>Nostoc</taxon>
    </lineage>
</organism>
<dbReference type="Gene3D" id="3.40.50.2000">
    <property type="entry name" value="Glycogen Phosphorylase B"/>
    <property type="match status" value="2"/>
</dbReference>
<accession>A0ABR8FRA4</accession>
<evidence type="ECO:0000259" key="1">
    <source>
        <dbReference type="Pfam" id="PF00534"/>
    </source>
</evidence>
<dbReference type="EMBL" id="JACJTB010000005">
    <property type="protein sequence ID" value="MBD2593971.1"/>
    <property type="molecule type" value="Genomic_DNA"/>
</dbReference>
<reference evidence="2 3" key="1">
    <citation type="journal article" date="2020" name="ISME J.">
        <title>Comparative genomics reveals insights into cyanobacterial evolution and habitat adaptation.</title>
        <authorList>
            <person name="Chen M.Y."/>
            <person name="Teng W.K."/>
            <person name="Zhao L."/>
            <person name="Hu C.X."/>
            <person name="Zhou Y.K."/>
            <person name="Han B.P."/>
            <person name="Song L.R."/>
            <person name="Shu W.S."/>
        </authorList>
    </citation>
    <scope>NUCLEOTIDE SEQUENCE [LARGE SCALE GENOMIC DNA]</scope>
    <source>
        <strain evidence="2 3">FACHB-130</strain>
    </source>
</reference>
<gene>
    <name evidence="2" type="ORF">H6G74_06465</name>
</gene>
<keyword evidence="3" id="KW-1185">Reference proteome</keyword>
<dbReference type="RefSeq" id="WP_190966893.1">
    <property type="nucleotide sequence ID" value="NZ_JACJTB010000005.1"/>
</dbReference>
<proteinExistence type="predicted"/>
<dbReference type="InterPro" id="IPR001296">
    <property type="entry name" value="Glyco_trans_1"/>
</dbReference>
<dbReference type="SUPFAM" id="SSF53756">
    <property type="entry name" value="UDP-Glycosyltransferase/glycogen phosphorylase"/>
    <property type="match status" value="1"/>
</dbReference>
<name>A0ABR8FRA4_9NOSO</name>
<dbReference type="PANTHER" id="PTHR45947:SF3">
    <property type="entry name" value="SULFOQUINOVOSYL TRANSFERASE SQD2"/>
    <property type="match status" value="1"/>
</dbReference>
<feature type="domain" description="Glycosyl transferase family 1" evidence="1">
    <location>
        <begin position="248"/>
        <end position="397"/>
    </location>
</feature>
<dbReference type="CDD" id="cd03801">
    <property type="entry name" value="GT4_PimA-like"/>
    <property type="match status" value="1"/>
</dbReference>
<protein>
    <submittedName>
        <fullName evidence="2">Glycosyltransferase family 4 protein</fullName>
    </submittedName>
</protein>
<sequence length="428" mass="48204">MLDTKSYPSITLSHPAPTPFVQQVGRALFEEGMLGQFTTTFVYRPDAQWLNYLQPLAKLLKFDLDKQLSRRSVTEFPLSLVKDYPLHEVIRLLVGRLDKDKRLTDVVFHWGNKGFDNWVARSALVGAKAVYSYETACVKTFQAAKKHNMACIYDVPAPEHDYVTNLLNEEIKDFPELNTPYWKYVLALQEQRTQWRRQEWQLADVVIANSEFTKASYAAAGLDVEKVRVVPYGAPPITSEVSLGSSQTEPLRFLWAGTFGVRKGAHYLLKAWQKLQPNPIAHLDVYGALELPSALVNDLPKEIKISGTVPHRELYELYRQADVLVFPTLCDGFGMVVTEAFAQGLPVITTNRAGAADLVKHGVNGLIIPAGDVDALAEALEWCLTHRQELKAMRQAALETAANWQWSDYRRTLIEKLLDGLKAAGYNL</sequence>
<evidence type="ECO:0000313" key="2">
    <source>
        <dbReference type="EMBL" id="MBD2593971.1"/>
    </source>
</evidence>
<dbReference type="InterPro" id="IPR050194">
    <property type="entry name" value="Glycosyltransferase_grp1"/>
</dbReference>
<evidence type="ECO:0000313" key="3">
    <source>
        <dbReference type="Proteomes" id="UP000603457"/>
    </source>
</evidence>
<dbReference type="PANTHER" id="PTHR45947">
    <property type="entry name" value="SULFOQUINOVOSYL TRANSFERASE SQD2"/>
    <property type="match status" value="1"/>
</dbReference>
<dbReference type="Pfam" id="PF00534">
    <property type="entry name" value="Glycos_transf_1"/>
    <property type="match status" value="1"/>
</dbReference>
<dbReference type="Proteomes" id="UP000603457">
    <property type="component" value="Unassembled WGS sequence"/>
</dbReference>
<comment type="caution">
    <text evidence="2">The sequence shown here is derived from an EMBL/GenBank/DDBJ whole genome shotgun (WGS) entry which is preliminary data.</text>
</comment>